<name>A0A392RZ87_9FABA</name>
<proteinExistence type="predicted"/>
<dbReference type="Proteomes" id="UP000265520">
    <property type="component" value="Unassembled WGS sequence"/>
</dbReference>
<dbReference type="AlphaFoldDB" id="A0A392RZ87"/>
<keyword evidence="2" id="KW-1185">Reference proteome</keyword>
<evidence type="ECO:0000313" key="1">
    <source>
        <dbReference type="EMBL" id="MCI41933.1"/>
    </source>
</evidence>
<comment type="caution">
    <text evidence="1">The sequence shown here is derived from an EMBL/GenBank/DDBJ whole genome shotgun (WGS) entry which is preliminary data.</text>
</comment>
<dbReference type="InterPro" id="IPR032675">
    <property type="entry name" value="LRR_dom_sf"/>
</dbReference>
<protein>
    <submittedName>
        <fullName evidence="1">Disease resistance protein</fullName>
    </submittedName>
</protein>
<dbReference type="EMBL" id="LXQA010298057">
    <property type="protein sequence ID" value="MCI41933.1"/>
    <property type="molecule type" value="Genomic_DNA"/>
</dbReference>
<sequence>MDQLRKCHQIIMPWNYIYQLPDKLDCPELKLLLLCNAGDYLKVPDDFFSEMGELKVISLYGMMLTPSPPSSLCLLTKIQSLEMIGCVLEDISIVAKLKSLEILRLE</sequence>
<accession>A0A392RZ87</accession>
<dbReference type="Gene3D" id="3.80.10.10">
    <property type="entry name" value="Ribonuclease Inhibitor"/>
    <property type="match status" value="1"/>
</dbReference>
<feature type="non-terminal residue" evidence="1">
    <location>
        <position position="106"/>
    </location>
</feature>
<evidence type="ECO:0000313" key="2">
    <source>
        <dbReference type="Proteomes" id="UP000265520"/>
    </source>
</evidence>
<dbReference type="SUPFAM" id="SSF52058">
    <property type="entry name" value="L domain-like"/>
    <property type="match status" value="1"/>
</dbReference>
<organism evidence="1 2">
    <name type="scientific">Trifolium medium</name>
    <dbReference type="NCBI Taxonomy" id="97028"/>
    <lineage>
        <taxon>Eukaryota</taxon>
        <taxon>Viridiplantae</taxon>
        <taxon>Streptophyta</taxon>
        <taxon>Embryophyta</taxon>
        <taxon>Tracheophyta</taxon>
        <taxon>Spermatophyta</taxon>
        <taxon>Magnoliopsida</taxon>
        <taxon>eudicotyledons</taxon>
        <taxon>Gunneridae</taxon>
        <taxon>Pentapetalae</taxon>
        <taxon>rosids</taxon>
        <taxon>fabids</taxon>
        <taxon>Fabales</taxon>
        <taxon>Fabaceae</taxon>
        <taxon>Papilionoideae</taxon>
        <taxon>50 kb inversion clade</taxon>
        <taxon>NPAAA clade</taxon>
        <taxon>Hologalegina</taxon>
        <taxon>IRL clade</taxon>
        <taxon>Trifolieae</taxon>
        <taxon>Trifolium</taxon>
    </lineage>
</organism>
<reference evidence="1 2" key="1">
    <citation type="journal article" date="2018" name="Front. Plant Sci.">
        <title>Red Clover (Trifolium pratense) and Zigzag Clover (T. medium) - A Picture of Genomic Similarities and Differences.</title>
        <authorList>
            <person name="Dluhosova J."/>
            <person name="Istvanek J."/>
            <person name="Nedelnik J."/>
            <person name="Repkova J."/>
        </authorList>
    </citation>
    <scope>NUCLEOTIDE SEQUENCE [LARGE SCALE GENOMIC DNA]</scope>
    <source>
        <strain evidence="2">cv. 10/8</strain>
        <tissue evidence="1">Leaf</tissue>
    </source>
</reference>